<name>A0A060T0V6_PYCCI</name>
<keyword evidence="3" id="KW-1185">Reference proteome</keyword>
<proteinExistence type="predicted"/>
<evidence type="ECO:0000313" key="3">
    <source>
        <dbReference type="Proteomes" id="UP000029665"/>
    </source>
</evidence>
<comment type="caution">
    <text evidence="2">The sequence shown here is derived from an EMBL/GenBank/DDBJ whole genome shotgun (WGS) entry which is preliminary data.</text>
</comment>
<feature type="signal peptide" evidence="1">
    <location>
        <begin position="1"/>
        <end position="22"/>
    </location>
</feature>
<evidence type="ECO:0000256" key="1">
    <source>
        <dbReference type="SAM" id="SignalP"/>
    </source>
</evidence>
<dbReference type="EMBL" id="CCBP010000701">
    <property type="protein sequence ID" value="CDO78164.1"/>
    <property type="molecule type" value="Genomic_DNA"/>
</dbReference>
<sequence>MFSFAFAYAVAGALVAFPAVLGLGSQKRAVAYYNPVSGGGAMLIDAGNGLGEPLNVIVSGLSSPAVLNEDGLTNYARAIGFSTECFGIHLGNPFPANLGDGHGWVNQTVELRQDYGDADAGTCLESLIGGNHFRVYFQNGPSANSGAAFLAVSKEKDASDNHDIVDDGYNIGRNQLVSGAVGITSYGGVTYSTTAQNITGLLPVGSAGVNHGIAIDGIVTVLTVKVQ</sequence>
<dbReference type="OrthoDB" id="2310204at2759"/>
<organism evidence="2 3">
    <name type="scientific">Pycnoporus cinnabarinus</name>
    <name type="common">Cinnabar-red polypore</name>
    <name type="synonym">Trametes cinnabarina</name>
    <dbReference type="NCBI Taxonomy" id="5643"/>
    <lineage>
        <taxon>Eukaryota</taxon>
        <taxon>Fungi</taxon>
        <taxon>Dikarya</taxon>
        <taxon>Basidiomycota</taxon>
        <taxon>Agaricomycotina</taxon>
        <taxon>Agaricomycetes</taxon>
        <taxon>Polyporales</taxon>
        <taxon>Polyporaceae</taxon>
        <taxon>Trametes</taxon>
    </lineage>
</organism>
<dbReference type="AlphaFoldDB" id="A0A060T0V6"/>
<dbReference type="HOGENOM" id="CLU_061244_1_1_1"/>
<gene>
    <name evidence="2" type="ORF">BN946_scf184467.g3</name>
</gene>
<keyword evidence="1" id="KW-0732">Signal</keyword>
<dbReference type="OMA" id="LGTCIES"/>
<reference evidence="2" key="1">
    <citation type="submission" date="2014-01" db="EMBL/GenBank/DDBJ databases">
        <title>The genome of the white-rot fungus Pycnoporus cinnabarinus: a basidiomycete model with a versatile arsenal for lignocellulosic biomass breakdown.</title>
        <authorList>
            <person name="Levasseur A."/>
            <person name="Lomascolo A."/>
            <person name="Ruiz-Duenas F.J."/>
            <person name="Uzan E."/>
            <person name="Piumi F."/>
            <person name="Kues U."/>
            <person name="Ram A.F.J."/>
            <person name="Murat C."/>
            <person name="Haon M."/>
            <person name="Benoit I."/>
            <person name="Arfi Y."/>
            <person name="Chevret D."/>
            <person name="Drula E."/>
            <person name="Kwon M.J."/>
            <person name="Gouret P."/>
            <person name="Lesage-Meessen L."/>
            <person name="Lombard V."/>
            <person name="Mariette J."/>
            <person name="Noirot C."/>
            <person name="Park J."/>
            <person name="Patyshakuliyeva A."/>
            <person name="Wieneger R.A.B."/>
            <person name="Wosten H.A.B."/>
            <person name="Martin F."/>
            <person name="Coutinho P.M."/>
            <person name="de Vries R."/>
            <person name="Martinez A.T."/>
            <person name="Klopp C."/>
            <person name="Pontarotti P."/>
            <person name="Henrissat B."/>
            <person name="Record E."/>
        </authorList>
    </citation>
    <scope>NUCLEOTIDE SEQUENCE [LARGE SCALE GENOMIC DNA]</scope>
    <source>
        <strain evidence="2">BRFM137</strain>
    </source>
</reference>
<accession>A0A060T0V6</accession>
<evidence type="ECO:0008006" key="4">
    <source>
        <dbReference type="Google" id="ProtNLM"/>
    </source>
</evidence>
<protein>
    <recommendedName>
        <fullName evidence="4">Secreted protein</fullName>
    </recommendedName>
</protein>
<evidence type="ECO:0000313" key="2">
    <source>
        <dbReference type="EMBL" id="CDO78164.1"/>
    </source>
</evidence>
<dbReference type="STRING" id="5643.A0A060T0V6"/>
<feature type="chain" id="PRO_5001587905" description="Secreted protein" evidence="1">
    <location>
        <begin position="23"/>
        <end position="227"/>
    </location>
</feature>
<dbReference type="Proteomes" id="UP000029665">
    <property type="component" value="Unassembled WGS sequence"/>
</dbReference>